<proteinExistence type="predicted"/>
<organism evidence="2 3">
    <name type="scientific">Noviherbaspirillum suwonense</name>
    <dbReference type="NCBI Taxonomy" id="1224511"/>
    <lineage>
        <taxon>Bacteria</taxon>
        <taxon>Pseudomonadati</taxon>
        <taxon>Pseudomonadota</taxon>
        <taxon>Betaproteobacteria</taxon>
        <taxon>Burkholderiales</taxon>
        <taxon>Oxalobacteraceae</taxon>
        <taxon>Noviherbaspirillum</taxon>
    </lineage>
</organism>
<dbReference type="Gene3D" id="3.30.1330.40">
    <property type="entry name" value="RutC-like"/>
    <property type="match status" value="1"/>
</dbReference>
<comment type="caution">
    <text evidence="2">The sequence shown here is derived from an EMBL/GenBank/DDBJ whole genome shotgun (WGS) entry which is preliminary data.</text>
</comment>
<feature type="region of interest" description="Disordered" evidence="1">
    <location>
        <begin position="83"/>
        <end position="127"/>
    </location>
</feature>
<name>A0ABY1QR66_9BURK</name>
<protein>
    <submittedName>
        <fullName evidence="2">Uncharacterized protein</fullName>
    </submittedName>
</protein>
<dbReference type="RefSeq" id="WP_283444814.1">
    <property type="nucleotide sequence ID" value="NZ_FXUL01000025.1"/>
</dbReference>
<dbReference type="SUPFAM" id="SSF55298">
    <property type="entry name" value="YjgF-like"/>
    <property type="match status" value="1"/>
</dbReference>
<dbReference type="EMBL" id="FXUL01000025">
    <property type="protein sequence ID" value="SMP76800.1"/>
    <property type="molecule type" value="Genomic_DNA"/>
</dbReference>
<evidence type="ECO:0000256" key="1">
    <source>
        <dbReference type="SAM" id="MobiDB-lite"/>
    </source>
</evidence>
<reference evidence="2 3" key="1">
    <citation type="submission" date="2017-05" db="EMBL/GenBank/DDBJ databases">
        <authorList>
            <person name="Varghese N."/>
            <person name="Submissions S."/>
        </authorList>
    </citation>
    <scope>NUCLEOTIDE SEQUENCE [LARGE SCALE GENOMIC DNA]</scope>
    <source>
        <strain evidence="2 3">DSM 26001</strain>
    </source>
</reference>
<sequence length="127" mass="13347">MALPSGLYSAFTRADRLLFSSGVVARAHGHVLAGDIAEDDIASGRKAARLAAGRILLNLQAGLGSLQHVEKVVSLTGHLRTSPAFGTQAGRAATPDARSDRERVGADDERVASHRRRGTQPSPRTIG</sequence>
<gene>
    <name evidence="2" type="ORF">SAMN06295970_12511</name>
</gene>
<dbReference type="Proteomes" id="UP001158049">
    <property type="component" value="Unassembled WGS sequence"/>
</dbReference>
<feature type="compositionally biased region" description="Basic and acidic residues" evidence="1">
    <location>
        <begin position="97"/>
        <end position="112"/>
    </location>
</feature>
<evidence type="ECO:0000313" key="3">
    <source>
        <dbReference type="Proteomes" id="UP001158049"/>
    </source>
</evidence>
<dbReference type="InterPro" id="IPR035959">
    <property type="entry name" value="RutC-like_sf"/>
</dbReference>
<evidence type="ECO:0000313" key="2">
    <source>
        <dbReference type="EMBL" id="SMP76800.1"/>
    </source>
</evidence>
<keyword evidence="3" id="KW-1185">Reference proteome</keyword>
<accession>A0ABY1QR66</accession>